<accession>A0A316F3E7</accession>
<dbReference type="Proteomes" id="UP000245754">
    <property type="component" value="Unassembled WGS sequence"/>
</dbReference>
<dbReference type="GeneID" id="98339516"/>
<dbReference type="OrthoDB" id="8562153at2"/>
<evidence type="ECO:0000313" key="1">
    <source>
        <dbReference type="EMBL" id="PWK38039.1"/>
    </source>
</evidence>
<sequence>MSRNEQQILERRLAHDIRTVLDASADAVPADIAERLAAARRMAVARKKAEAPVRAPQFAAAGMPSSHGSSLYDLDDPDHDKPLHRAGAWLRRLALVWLLIALVGGLSGIYEWQKQKRVEELADVDAAMLLDDLPPTAYADQGFHVYLKRGQ</sequence>
<dbReference type="Pfam" id="PF12279">
    <property type="entry name" value="DUF3619"/>
    <property type="match status" value="1"/>
</dbReference>
<reference evidence="1 2" key="1">
    <citation type="submission" date="2018-05" db="EMBL/GenBank/DDBJ databases">
        <title>Genomic Encyclopedia of Type Strains, Phase IV (KMG-V): Genome sequencing to study the core and pangenomes of soil and plant-associated prokaryotes.</title>
        <authorList>
            <person name="Whitman W."/>
        </authorList>
    </citation>
    <scope>NUCLEOTIDE SEQUENCE [LARGE SCALE GENOMIC DNA]</scope>
    <source>
        <strain evidence="1 2">SLV-132</strain>
    </source>
</reference>
<dbReference type="EMBL" id="QGGT01000001">
    <property type="protein sequence ID" value="PWK38039.1"/>
    <property type="molecule type" value="Genomic_DNA"/>
</dbReference>
<organism evidence="1 2">
    <name type="scientific">Cupriavidus plantarum</name>
    <dbReference type="NCBI Taxonomy" id="942865"/>
    <lineage>
        <taxon>Bacteria</taxon>
        <taxon>Pseudomonadati</taxon>
        <taxon>Pseudomonadota</taxon>
        <taxon>Betaproteobacteria</taxon>
        <taxon>Burkholderiales</taxon>
        <taxon>Burkholderiaceae</taxon>
        <taxon>Cupriavidus</taxon>
    </lineage>
</organism>
<comment type="caution">
    <text evidence="1">The sequence shown here is derived from an EMBL/GenBank/DDBJ whole genome shotgun (WGS) entry which is preliminary data.</text>
</comment>
<proteinExistence type="predicted"/>
<dbReference type="InterPro" id="IPR022064">
    <property type="entry name" value="DUF3619"/>
</dbReference>
<name>A0A316F3E7_9BURK</name>
<dbReference type="RefSeq" id="WP_109581675.1">
    <property type="nucleotide sequence ID" value="NZ_CAJPUX010000001.1"/>
</dbReference>
<gene>
    <name evidence="1" type="ORF">C7419_1011927</name>
</gene>
<dbReference type="AlphaFoldDB" id="A0A316F3E7"/>
<evidence type="ECO:0000313" key="2">
    <source>
        <dbReference type="Proteomes" id="UP000245754"/>
    </source>
</evidence>
<protein>
    <submittedName>
        <fullName evidence="1">Uncharacterized protein DUF3619</fullName>
    </submittedName>
</protein>
<keyword evidence="2" id="KW-1185">Reference proteome</keyword>